<keyword evidence="1" id="KW-1133">Transmembrane helix</keyword>
<reference evidence="2 3" key="1">
    <citation type="submission" date="2020-01" db="EMBL/GenBank/DDBJ databases">
        <authorList>
            <person name="Chen S."/>
        </authorList>
    </citation>
    <scope>NUCLEOTIDE SEQUENCE [LARGE SCALE GENOMIC DNA]</scope>
    <source>
        <strain evidence="2 3">GS-10</strain>
    </source>
</reference>
<feature type="transmembrane region" description="Helical" evidence="1">
    <location>
        <begin position="29"/>
        <end position="50"/>
    </location>
</feature>
<dbReference type="EMBL" id="WWEN01000010">
    <property type="protein sequence ID" value="MYM57276.1"/>
    <property type="molecule type" value="Genomic_DNA"/>
</dbReference>
<dbReference type="RefSeq" id="WP_160975183.1">
    <property type="nucleotide sequence ID" value="NZ_WWEN01000010.1"/>
</dbReference>
<feature type="transmembrane region" description="Helical" evidence="1">
    <location>
        <begin position="56"/>
        <end position="79"/>
    </location>
</feature>
<keyword evidence="2" id="KW-0808">Transferase</keyword>
<keyword evidence="3" id="KW-1185">Reference proteome</keyword>
<dbReference type="GO" id="GO:0016740">
    <property type="term" value="F:transferase activity"/>
    <property type="evidence" value="ECO:0007669"/>
    <property type="project" value="UniProtKB-KW"/>
</dbReference>
<evidence type="ECO:0000313" key="3">
    <source>
        <dbReference type="Proteomes" id="UP000479043"/>
    </source>
</evidence>
<keyword evidence="1" id="KW-0472">Membrane</keyword>
<evidence type="ECO:0000256" key="1">
    <source>
        <dbReference type="SAM" id="Phobius"/>
    </source>
</evidence>
<evidence type="ECO:0000313" key="2">
    <source>
        <dbReference type="EMBL" id="MYM57276.1"/>
    </source>
</evidence>
<keyword evidence="1" id="KW-0812">Transmembrane</keyword>
<dbReference type="AlphaFoldDB" id="A0A6L8LQB2"/>
<sequence>MTGWDGILDPGEEVIWQGRPDGAVVFKPANIATFLFGLAFAGFALFWMIMASQAGGFFWMFGLIHFSVGIGLSIGGLFWSAYKRRHSWYTLSNRRAFIASDLPLRGRSLDSYPITPDTVLSLDDGPLPTLHFAETTKRTKNGHRRIKVGFERIAEGREVYRMMRDIQRAARHDGRIEDQKEMR</sequence>
<gene>
    <name evidence="2" type="ORF">GR167_18305</name>
</gene>
<name>A0A6L8LQB2_9RHOB</name>
<dbReference type="Proteomes" id="UP000479043">
    <property type="component" value="Unassembled WGS sequence"/>
</dbReference>
<protein>
    <submittedName>
        <fullName evidence="2">Aspartate carbamoyltransferase catalytic subunit</fullName>
    </submittedName>
</protein>
<proteinExistence type="predicted"/>
<comment type="caution">
    <text evidence="2">The sequence shown here is derived from an EMBL/GenBank/DDBJ whole genome shotgun (WGS) entry which is preliminary data.</text>
</comment>
<organism evidence="2 3">
    <name type="scientific">Thalassovita mangrovi</name>
    <dbReference type="NCBI Taxonomy" id="2692236"/>
    <lineage>
        <taxon>Bacteria</taxon>
        <taxon>Pseudomonadati</taxon>
        <taxon>Pseudomonadota</taxon>
        <taxon>Alphaproteobacteria</taxon>
        <taxon>Rhodobacterales</taxon>
        <taxon>Roseobacteraceae</taxon>
        <taxon>Thalassovita</taxon>
    </lineage>
</organism>
<accession>A0A6L8LQB2</accession>